<protein>
    <recommendedName>
        <fullName evidence="3">DUF1795 domain-containing protein</fullName>
    </recommendedName>
</protein>
<keyword evidence="2" id="KW-1185">Reference proteome</keyword>
<dbReference type="AlphaFoldDB" id="A0A2S7SRU3"/>
<gene>
    <name evidence="1" type="ORF">CJD36_016985</name>
</gene>
<evidence type="ECO:0000313" key="2">
    <source>
        <dbReference type="Proteomes" id="UP000239872"/>
    </source>
</evidence>
<dbReference type="EMBL" id="PPSL01000005">
    <property type="protein sequence ID" value="PQJ09633.1"/>
    <property type="molecule type" value="Genomic_DNA"/>
</dbReference>
<proteinExistence type="predicted"/>
<evidence type="ECO:0008006" key="3">
    <source>
        <dbReference type="Google" id="ProtNLM"/>
    </source>
</evidence>
<accession>A0A2S7SRU3</accession>
<reference evidence="1 2" key="1">
    <citation type="submission" date="2018-01" db="EMBL/GenBank/DDBJ databases">
        <title>A novel member of the phylum Bacteroidetes isolated from glacier ice.</title>
        <authorList>
            <person name="Liu Q."/>
            <person name="Xin Y.-H."/>
        </authorList>
    </citation>
    <scope>NUCLEOTIDE SEQUENCE [LARGE SCALE GENOMIC DNA]</scope>
    <source>
        <strain evidence="1 2">RB1R16</strain>
    </source>
</reference>
<evidence type="ECO:0000313" key="1">
    <source>
        <dbReference type="EMBL" id="PQJ09633.1"/>
    </source>
</evidence>
<dbReference type="RefSeq" id="WP_105040404.1">
    <property type="nucleotide sequence ID" value="NZ_PPSL01000005.1"/>
</dbReference>
<sequence>MKTTTLFFYVVLFSLCFLGTTGQARTLHNKRLKFSITIPDRMARIDDSTDGLYQQIYYDTTIGLIFIISARESTFKSVTDYIDCSRQGLEQAMKTNYGDSLLTMKSCNWSHYYPDQTTVLNFEVSVLPFGFDRYVVYFIHHHHKDLQLSFTYKKENEQLSLAAIDKIMSTLKLR</sequence>
<name>A0A2S7SRU3_9BACT</name>
<dbReference type="Proteomes" id="UP000239872">
    <property type="component" value="Unassembled WGS sequence"/>
</dbReference>
<organism evidence="1 2">
    <name type="scientific">Flavipsychrobacter stenotrophus</name>
    <dbReference type="NCBI Taxonomy" id="2077091"/>
    <lineage>
        <taxon>Bacteria</taxon>
        <taxon>Pseudomonadati</taxon>
        <taxon>Bacteroidota</taxon>
        <taxon>Chitinophagia</taxon>
        <taxon>Chitinophagales</taxon>
        <taxon>Chitinophagaceae</taxon>
        <taxon>Flavipsychrobacter</taxon>
    </lineage>
</organism>
<comment type="caution">
    <text evidence="1">The sequence shown here is derived from an EMBL/GenBank/DDBJ whole genome shotgun (WGS) entry which is preliminary data.</text>
</comment>